<organism evidence="4">
    <name type="scientific">Schistocephalus solidus</name>
    <name type="common">Tapeworm</name>
    <dbReference type="NCBI Taxonomy" id="70667"/>
    <lineage>
        <taxon>Eukaryota</taxon>
        <taxon>Metazoa</taxon>
        <taxon>Spiralia</taxon>
        <taxon>Lophotrochozoa</taxon>
        <taxon>Platyhelminthes</taxon>
        <taxon>Cestoda</taxon>
        <taxon>Eucestoda</taxon>
        <taxon>Diphyllobothriidea</taxon>
        <taxon>Diphyllobothriidae</taxon>
        <taxon>Schistocephalus</taxon>
    </lineage>
</organism>
<evidence type="ECO:0000313" key="2">
    <source>
        <dbReference type="EMBL" id="VDL95948.1"/>
    </source>
</evidence>
<feature type="region of interest" description="Disordered" evidence="1">
    <location>
        <begin position="156"/>
        <end position="184"/>
    </location>
</feature>
<proteinExistence type="predicted"/>
<accession>A0A183SZB5</accession>
<reference evidence="2 3" key="2">
    <citation type="submission" date="2018-11" db="EMBL/GenBank/DDBJ databases">
        <authorList>
            <consortium name="Pathogen Informatics"/>
        </authorList>
    </citation>
    <scope>NUCLEOTIDE SEQUENCE [LARGE SCALE GENOMIC DNA]</scope>
    <source>
        <strain evidence="2 3">NST_G2</strain>
    </source>
</reference>
<keyword evidence="3" id="KW-1185">Reference proteome</keyword>
<dbReference type="EMBL" id="UYSU01035316">
    <property type="protein sequence ID" value="VDL95948.1"/>
    <property type="molecule type" value="Genomic_DNA"/>
</dbReference>
<dbReference type="OrthoDB" id="6320798at2759"/>
<gene>
    <name evidence="2" type="ORF">SSLN_LOCUS9563</name>
</gene>
<protein>
    <submittedName>
        <fullName evidence="4">SUN domain-containing protein</fullName>
    </submittedName>
</protein>
<sequence>MPKPFQHAHAVHAHSWHESAWSDIFKLDATTIRQHQPLPPTTTATTPISDNTFIDAPVPTINDTIIPPPLPALITATNTKFSTTTTSIVTSDYLLPSKPPPPKCQRWGFGTNLPSLRSLIYLANRPGLSHANPSHRDWQLPGTPWDPSQVEVHAQGRLRSRQTPAPSPESGLLDSVMAPGSGRSGEESAVYAAQVYYHFELKHAQVTVPAARFHVAYGGHRQITTVELICV</sequence>
<reference evidence="4" key="1">
    <citation type="submission" date="2016-06" db="UniProtKB">
        <authorList>
            <consortium name="WormBaseParasite"/>
        </authorList>
    </citation>
    <scope>IDENTIFICATION</scope>
</reference>
<evidence type="ECO:0000256" key="1">
    <source>
        <dbReference type="SAM" id="MobiDB-lite"/>
    </source>
</evidence>
<dbReference type="Proteomes" id="UP000275846">
    <property type="component" value="Unassembled WGS sequence"/>
</dbReference>
<dbReference type="WBParaSite" id="SSLN_0000992501-mRNA-1">
    <property type="protein sequence ID" value="SSLN_0000992501-mRNA-1"/>
    <property type="gene ID" value="SSLN_0000992501"/>
</dbReference>
<evidence type="ECO:0000313" key="4">
    <source>
        <dbReference type="WBParaSite" id="SSLN_0000992501-mRNA-1"/>
    </source>
</evidence>
<dbReference type="AlphaFoldDB" id="A0A183SZB5"/>
<evidence type="ECO:0000313" key="3">
    <source>
        <dbReference type="Proteomes" id="UP000275846"/>
    </source>
</evidence>
<name>A0A183SZB5_SCHSO</name>